<reference evidence="2 3" key="1">
    <citation type="submission" date="2020-08" db="EMBL/GenBank/DDBJ databases">
        <title>Genomic Encyclopedia of Type Strains, Phase III (KMG-III): the genomes of soil and plant-associated and newly described type strains.</title>
        <authorList>
            <person name="Whitman W."/>
        </authorList>
    </citation>
    <scope>NUCLEOTIDE SEQUENCE [LARGE SCALE GENOMIC DNA]</scope>
    <source>
        <strain evidence="2 3">CECT 8693</strain>
    </source>
</reference>
<proteinExistence type="predicted"/>
<sequence length="96" mass="10699">MFKTIKIGVGLKERISNGVQTIQAKVMSAVQSIAVKIMQRTNQFVTSERGAGGDPVSWIFGIFIVALLLIGLYMIFKEQLDTFVKNMIFGKMNNLN</sequence>
<keyword evidence="1" id="KW-0812">Transmembrane</keyword>
<keyword evidence="1" id="KW-1133">Transmembrane helix</keyword>
<dbReference type="EMBL" id="JACJIP010000019">
    <property type="protein sequence ID" value="MBA9086494.1"/>
    <property type="molecule type" value="Genomic_DNA"/>
</dbReference>
<name>A0A7W3XSF2_9BACL</name>
<evidence type="ECO:0000313" key="3">
    <source>
        <dbReference type="Proteomes" id="UP000567067"/>
    </source>
</evidence>
<keyword evidence="3" id="KW-1185">Reference proteome</keyword>
<dbReference type="AlphaFoldDB" id="A0A7W3XSF2"/>
<gene>
    <name evidence="2" type="ORF">FHR92_002972</name>
</gene>
<organism evidence="2 3">
    <name type="scientific">Fontibacillus solani</name>
    <dbReference type="NCBI Taxonomy" id="1572857"/>
    <lineage>
        <taxon>Bacteria</taxon>
        <taxon>Bacillati</taxon>
        <taxon>Bacillota</taxon>
        <taxon>Bacilli</taxon>
        <taxon>Bacillales</taxon>
        <taxon>Paenibacillaceae</taxon>
        <taxon>Fontibacillus</taxon>
    </lineage>
</organism>
<feature type="transmembrane region" description="Helical" evidence="1">
    <location>
        <begin position="56"/>
        <end position="76"/>
    </location>
</feature>
<protein>
    <submittedName>
        <fullName evidence="2">Uncharacterized protein</fullName>
    </submittedName>
</protein>
<evidence type="ECO:0000256" key="1">
    <source>
        <dbReference type="SAM" id="Phobius"/>
    </source>
</evidence>
<keyword evidence="1" id="KW-0472">Membrane</keyword>
<accession>A0A7W3XSF2</accession>
<evidence type="ECO:0000313" key="2">
    <source>
        <dbReference type="EMBL" id="MBA9086494.1"/>
    </source>
</evidence>
<dbReference type="RefSeq" id="WP_182536672.1">
    <property type="nucleotide sequence ID" value="NZ_JACJIP010000019.1"/>
</dbReference>
<comment type="caution">
    <text evidence="2">The sequence shown here is derived from an EMBL/GenBank/DDBJ whole genome shotgun (WGS) entry which is preliminary data.</text>
</comment>
<dbReference type="Proteomes" id="UP000567067">
    <property type="component" value="Unassembled WGS sequence"/>
</dbReference>